<name>A0ABR3J187_9AGAR</name>
<accession>A0ABR3J187</accession>
<comment type="caution">
    <text evidence="4">The sequence shown here is derived from an EMBL/GenBank/DDBJ whole genome shotgun (WGS) entry which is preliminary data.</text>
</comment>
<dbReference type="Proteomes" id="UP001556367">
    <property type="component" value="Unassembled WGS sequence"/>
</dbReference>
<feature type="compositionally biased region" description="Polar residues" evidence="1">
    <location>
        <begin position="600"/>
        <end position="610"/>
    </location>
</feature>
<organism evidence="4 5">
    <name type="scientific">Hohenbuehelia grisea</name>
    <dbReference type="NCBI Taxonomy" id="104357"/>
    <lineage>
        <taxon>Eukaryota</taxon>
        <taxon>Fungi</taxon>
        <taxon>Dikarya</taxon>
        <taxon>Basidiomycota</taxon>
        <taxon>Agaricomycotina</taxon>
        <taxon>Agaricomycetes</taxon>
        <taxon>Agaricomycetidae</taxon>
        <taxon>Agaricales</taxon>
        <taxon>Pleurotineae</taxon>
        <taxon>Pleurotaceae</taxon>
        <taxon>Hohenbuehelia</taxon>
    </lineage>
</organism>
<evidence type="ECO:0000256" key="1">
    <source>
        <dbReference type="SAM" id="MobiDB-lite"/>
    </source>
</evidence>
<keyword evidence="2" id="KW-0812">Transmembrane</keyword>
<sequence>MHCRLALTTVVLFQARFLCAIPLETLVLPDETYDNHACKIVQALHESCLSSRAAEGVQSPLDRSRRTPASIPLHTASLLSNINPCTCARPFFSDVRPCFLKNRPPERFAWMEACLAKYESIPQVLPNNPPLAVNLPRALVRRAYSTLDPIPKPRALQSRSDSSEWNTTTILTPIIVGLGVTIFFAGLFLYFYRKTLPPERRTISWMNGTFKPRGGLFGFLRVTSRVREADRSNTWEIDQENAEARPRPARHHRLASSPVRYAQYDDPSPSWLSSSLRAAKDAIPAPWKKKPVTVQSVSAKRGFRIDESDRATSVGTTSLPPPPRHSIADTIDDEHPPGDRPWKYLPEPLGSSEGSGRVGTEELYMGRDPDSDAESDDGNAPDPAEEHTSLMSAPSPMGARHDSVLLISRTGNDFSVESGASQEAGAVNIIPPTPVRSPGPSRHLKFPPVPNYPAPRPTSPQPTSPPRQPNPSLDTGSHNDTRVHSSPASNLQTLPPPSSETPMFSLTATPPIVAPHKRRPSNDSLRRAEHVRRPSVDLLPRSPPTNGRPLEQDDWPTNSGAQSRPLHKTALLNGSSSTPYLPDLPLTPQRRPPTPPASSAGHSRNQSAQGALNGVHENSYPYPSQAHLATPKPGSHQRTLSAEHLARPPMTDGVMLFPGSVRGAGYYPGTPSMTVSTDSLYSQNSGIPRPEIL</sequence>
<reference evidence="5" key="1">
    <citation type="submission" date="2024-06" db="EMBL/GenBank/DDBJ databases">
        <title>Multi-omics analyses provide insights into the biosynthesis of the anticancer antibiotic pleurotin in Hohenbuehelia grisea.</title>
        <authorList>
            <person name="Weaver J.A."/>
            <person name="Alberti F."/>
        </authorList>
    </citation>
    <scope>NUCLEOTIDE SEQUENCE [LARGE SCALE GENOMIC DNA]</scope>
    <source>
        <strain evidence="5">T-177</strain>
    </source>
</reference>
<evidence type="ECO:0000313" key="5">
    <source>
        <dbReference type="Proteomes" id="UP001556367"/>
    </source>
</evidence>
<feature type="compositionally biased region" description="Polar residues" evidence="1">
    <location>
        <begin position="409"/>
        <end position="421"/>
    </location>
</feature>
<gene>
    <name evidence="4" type="ORF">HGRIS_009325</name>
</gene>
<evidence type="ECO:0000313" key="4">
    <source>
        <dbReference type="EMBL" id="KAL0949247.1"/>
    </source>
</evidence>
<feature type="signal peptide" evidence="3">
    <location>
        <begin position="1"/>
        <end position="20"/>
    </location>
</feature>
<protein>
    <submittedName>
        <fullName evidence="4">Uncharacterized protein</fullName>
    </submittedName>
</protein>
<feature type="region of interest" description="Disordered" evidence="1">
    <location>
        <begin position="303"/>
        <end position="636"/>
    </location>
</feature>
<feature type="compositionally biased region" description="Polar residues" evidence="1">
    <location>
        <begin position="484"/>
        <end position="493"/>
    </location>
</feature>
<evidence type="ECO:0000256" key="2">
    <source>
        <dbReference type="SAM" id="Phobius"/>
    </source>
</evidence>
<proteinExistence type="predicted"/>
<feature type="compositionally biased region" description="Pro residues" evidence="1">
    <location>
        <begin position="447"/>
        <end position="469"/>
    </location>
</feature>
<feature type="compositionally biased region" description="Basic and acidic residues" evidence="1">
    <location>
        <begin position="333"/>
        <end position="342"/>
    </location>
</feature>
<feature type="compositionally biased region" description="Basic and acidic residues" evidence="1">
    <location>
        <begin position="520"/>
        <end position="535"/>
    </location>
</feature>
<feature type="transmembrane region" description="Helical" evidence="2">
    <location>
        <begin position="170"/>
        <end position="192"/>
    </location>
</feature>
<dbReference type="EMBL" id="JASNQZ010000012">
    <property type="protein sequence ID" value="KAL0949247.1"/>
    <property type="molecule type" value="Genomic_DNA"/>
</dbReference>
<keyword evidence="2" id="KW-1133">Transmembrane helix</keyword>
<keyword evidence="2" id="KW-0472">Membrane</keyword>
<keyword evidence="5" id="KW-1185">Reference proteome</keyword>
<feature type="chain" id="PRO_5045678727" evidence="3">
    <location>
        <begin position="21"/>
        <end position="693"/>
    </location>
</feature>
<keyword evidence="3" id="KW-0732">Signal</keyword>
<evidence type="ECO:0000256" key="3">
    <source>
        <dbReference type="SAM" id="SignalP"/>
    </source>
</evidence>